<evidence type="ECO:0000256" key="2">
    <source>
        <dbReference type="ARBA" id="ARBA00022763"/>
    </source>
</evidence>
<keyword evidence="2" id="KW-0227">DNA damage</keyword>
<protein>
    <submittedName>
        <fullName evidence="7">Y-family DNA polymerase</fullName>
    </submittedName>
</protein>
<dbReference type="SUPFAM" id="SSF56672">
    <property type="entry name" value="DNA/RNA polymerases"/>
    <property type="match status" value="1"/>
</dbReference>
<dbReference type="RefSeq" id="WP_205050940.1">
    <property type="nucleotide sequence ID" value="NZ_JACJKX010000022.1"/>
</dbReference>
<dbReference type="InterPro" id="IPR043502">
    <property type="entry name" value="DNA/RNA_pol_sf"/>
</dbReference>
<evidence type="ECO:0000259" key="6">
    <source>
        <dbReference type="PROSITE" id="PS50173"/>
    </source>
</evidence>
<evidence type="ECO:0000256" key="4">
    <source>
        <dbReference type="ARBA" id="ARBA00023204"/>
    </source>
</evidence>
<dbReference type="PANTHER" id="PTHR11076:SF34">
    <property type="entry name" value="PROTEIN UMUC"/>
    <property type="match status" value="1"/>
</dbReference>
<evidence type="ECO:0000256" key="3">
    <source>
        <dbReference type="ARBA" id="ARBA00023199"/>
    </source>
</evidence>
<name>A0ABS2GVD3_9BURK</name>
<dbReference type="InterPro" id="IPR036775">
    <property type="entry name" value="DNA_pol_Y-fam_lit_finger_sf"/>
</dbReference>
<dbReference type="Gene3D" id="1.10.150.20">
    <property type="entry name" value="5' to 3' exonuclease, C-terminal subdomain"/>
    <property type="match status" value="1"/>
</dbReference>
<dbReference type="Proteomes" id="UP000777002">
    <property type="component" value="Unassembled WGS sequence"/>
</dbReference>
<dbReference type="Pfam" id="PF13438">
    <property type="entry name" value="DUF4113"/>
    <property type="match status" value="1"/>
</dbReference>
<evidence type="ECO:0000256" key="1">
    <source>
        <dbReference type="ARBA" id="ARBA00010945"/>
    </source>
</evidence>
<keyword evidence="8" id="KW-1185">Reference proteome</keyword>
<dbReference type="Pfam" id="PF11799">
    <property type="entry name" value="IMS_C"/>
    <property type="match status" value="1"/>
</dbReference>
<dbReference type="Gene3D" id="3.30.70.270">
    <property type="match status" value="1"/>
</dbReference>
<feature type="domain" description="UmuC" evidence="6">
    <location>
        <begin position="24"/>
        <end position="209"/>
    </location>
</feature>
<organism evidence="7 8">
    <name type="scientific">Parasutterella secunda</name>
    <dbReference type="NCBI Taxonomy" id="626947"/>
    <lineage>
        <taxon>Bacteria</taxon>
        <taxon>Pseudomonadati</taxon>
        <taxon>Pseudomonadota</taxon>
        <taxon>Betaproteobacteria</taxon>
        <taxon>Burkholderiales</taxon>
        <taxon>Sutterellaceae</taxon>
        <taxon>Parasutterella</taxon>
    </lineage>
</organism>
<evidence type="ECO:0000313" key="7">
    <source>
        <dbReference type="EMBL" id="MBM6929354.1"/>
    </source>
</evidence>
<sequence>MDALWGGELRYQTDDDNENRLIMYALIDGNSFYASCERVFRPDLLKRPVVVLSNNDGCIVTLTREAKALGLKRGTPLFKVKATVEKHNVAVFSSNYELYGDMSSRMMRSIASLVPEIEVYSIDECFANLTGLPGDLTELGQKIRQRVWRWVGIPACVGIAPTKTLAKYCNHLAKHIPGFHGVLNWNDLTSERRKKALAYEPIDEVWGIGSQLSKRMVKLGIETPLDLAQASESLIKQFFPVTVLQTARELRGLSCIDFEPVAPTRQRLVRSRSFAKDVYSQEDLLSALTMHTEEAAQVLREEKLKASRIGVFILSNRFRLDAPSYYGFDTQDLGIPVNDTQSFMDAVDKLLNKLYRAGIAYKKAGVSLENIQCEDDIEDDLFAFENERSNRLSAVIDELNNRYGKGTVCRSTVKREGEDWKMKRECRSPSYTTRFSELLAVG</sequence>
<keyword evidence="5" id="KW-0742">SOS response</keyword>
<dbReference type="PANTHER" id="PTHR11076">
    <property type="entry name" value="DNA REPAIR POLYMERASE UMUC / TRANSFERASE FAMILY MEMBER"/>
    <property type="match status" value="1"/>
</dbReference>
<comment type="caution">
    <text evidence="7">The sequence shown here is derived from an EMBL/GenBank/DDBJ whole genome shotgun (WGS) entry which is preliminary data.</text>
</comment>
<dbReference type="InterPro" id="IPR043128">
    <property type="entry name" value="Rev_trsase/Diguanyl_cyclase"/>
</dbReference>
<dbReference type="CDD" id="cd01700">
    <property type="entry name" value="PolY_Pol_V_umuC"/>
    <property type="match status" value="1"/>
</dbReference>
<proteinExistence type="inferred from homology"/>
<dbReference type="Gene3D" id="3.40.1170.60">
    <property type="match status" value="1"/>
</dbReference>
<evidence type="ECO:0000256" key="5">
    <source>
        <dbReference type="ARBA" id="ARBA00023236"/>
    </source>
</evidence>
<dbReference type="EMBL" id="JACJKX010000022">
    <property type="protein sequence ID" value="MBM6929354.1"/>
    <property type="molecule type" value="Genomic_DNA"/>
</dbReference>
<reference evidence="7 8" key="1">
    <citation type="journal article" date="2021" name="Sci. Rep.">
        <title>The distribution of antibiotic resistance genes in chicken gut microbiota commensals.</title>
        <authorList>
            <person name="Juricova H."/>
            <person name="Matiasovicova J."/>
            <person name="Kubasova T."/>
            <person name="Cejkova D."/>
            <person name="Rychlik I."/>
        </authorList>
    </citation>
    <scope>NUCLEOTIDE SEQUENCE [LARGE SCALE GENOMIC DNA]</scope>
    <source>
        <strain evidence="7 8">An562</strain>
    </source>
</reference>
<dbReference type="PROSITE" id="PS50173">
    <property type="entry name" value="UMUC"/>
    <property type="match status" value="1"/>
</dbReference>
<keyword evidence="3" id="KW-0741">SOS mutagenesis</keyword>
<dbReference type="Pfam" id="PF00817">
    <property type="entry name" value="IMS"/>
    <property type="match status" value="1"/>
</dbReference>
<dbReference type="InterPro" id="IPR017961">
    <property type="entry name" value="DNA_pol_Y-fam_little_finger"/>
</dbReference>
<dbReference type="InterPro" id="IPR025188">
    <property type="entry name" value="DUF4113"/>
</dbReference>
<dbReference type="InterPro" id="IPR050116">
    <property type="entry name" value="DNA_polymerase-Y"/>
</dbReference>
<keyword evidence="4" id="KW-0234">DNA repair</keyword>
<evidence type="ECO:0000313" key="8">
    <source>
        <dbReference type="Proteomes" id="UP000777002"/>
    </source>
</evidence>
<dbReference type="SUPFAM" id="SSF100879">
    <property type="entry name" value="Lesion bypass DNA polymerase (Y-family), little finger domain"/>
    <property type="match status" value="1"/>
</dbReference>
<comment type="similarity">
    <text evidence="1">Belongs to the DNA polymerase type-Y family.</text>
</comment>
<gene>
    <name evidence="7" type="ORF">H5985_08760</name>
</gene>
<accession>A0ABS2GVD3</accession>
<dbReference type="InterPro" id="IPR001126">
    <property type="entry name" value="UmuC"/>
</dbReference>